<dbReference type="Proteomes" id="UP000294257">
    <property type="component" value="Unassembled WGS sequence"/>
</dbReference>
<feature type="region of interest" description="Disordered" evidence="1">
    <location>
        <begin position="189"/>
        <end position="424"/>
    </location>
</feature>
<dbReference type="InterPro" id="IPR038332">
    <property type="entry name" value="PPE_sf"/>
</dbReference>
<feature type="compositionally biased region" description="Polar residues" evidence="1">
    <location>
        <begin position="124"/>
        <end position="134"/>
    </location>
</feature>
<feature type="compositionally biased region" description="Gly residues" evidence="1">
    <location>
        <begin position="365"/>
        <end position="386"/>
    </location>
</feature>
<comment type="caution">
    <text evidence="2">The sequence shown here is derived from an EMBL/GenBank/DDBJ whole genome shotgun (WGS) entry which is preliminary data.</text>
</comment>
<sequence length="424" mass="41605">MGHEADPSSGEIDVNWDTATHEWLYGKLSVAQAEGLGTAHQTWTGEVAAHCQKAADLISNGMREIGASWQGMAADGAKGSAAPLATHAVGARDAATAIAQGVQAQQQMAVDTSHRIEKPPPKTTAPNVVNPTGRSTDVLATPDMQAQAAAAREAEQRARELGKTYWNGVTQASSGMPQYADTPVVTVDVSAQPPRTGDVGYSSPGVTTPTGSSTTGSRSSSTPTGGSVAPTPTVNPTTGTPPPPGGVPGSAVSPVPGVGGAGTTTPEGLSPNPVGTPPSQVVNPVQGGVPVGGGDQPRTGLGLLPTGPYGSGNSDGRGPAGSGGRGALGTPGAEPGKGGVRGGPGVGAGVPGTAATEGHAAGRSGVAGRGGAGPVGGMPVGAGAGRSGEDDTEHEMPSFLKRRDDDLWDDNPPVAPAVIGEDDE</sequence>
<feature type="region of interest" description="Disordered" evidence="1">
    <location>
        <begin position="113"/>
        <end position="134"/>
    </location>
</feature>
<feature type="compositionally biased region" description="Low complexity" evidence="1">
    <location>
        <begin position="351"/>
        <end position="364"/>
    </location>
</feature>
<feature type="compositionally biased region" description="Low complexity" evidence="1">
    <location>
        <begin position="277"/>
        <end position="288"/>
    </location>
</feature>
<feature type="compositionally biased region" description="Low complexity" evidence="1">
    <location>
        <begin position="296"/>
        <end position="308"/>
    </location>
</feature>
<dbReference type="RefSeq" id="WP_130348435.1">
    <property type="nucleotide sequence ID" value="NZ_SGWQ01000016.1"/>
</dbReference>
<dbReference type="Gene3D" id="1.20.1260.20">
    <property type="entry name" value="PPE superfamily"/>
    <property type="match status" value="1"/>
</dbReference>
<evidence type="ECO:0008006" key="4">
    <source>
        <dbReference type="Google" id="ProtNLM"/>
    </source>
</evidence>
<evidence type="ECO:0000313" key="3">
    <source>
        <dbReference type="Proteomes" id="UP000294257"/>
    </source>
</evidence>
<keyword evidence="3" id="KW-1185">Reference proteome</keyword>
<dbReference type="EMBL" id="SGWQ01000016">
    <property type="protein sequence ID" value="RZS30502.1"/>
    <property type="molecule type" value="Genomic_DNA"/>
</dbReference>
<name>A0A4V2ERD8_9PSEU</name>
<dbReference type="AlphaFoldDB" id="A0A4V2ERD8"/>
<accession>A0A4V2ERD8</accession>
<gene>
    <name evidence="2" type="ORF">EV193_11622</name>
</gene>
<evidence type="ECO:0000313" key="2">
    <source>
        <dbReference type="EMBL" id="RZS30502.1"/>
    </source>
</evidence>
<reference evidence="2 3" key="1">
    <citation type="submission" date="2019-02" db="EMBL/GenBank/DDBJ databases">
        <title>Genomic Encyclopedia of Type Strains, Phase IV (KMG-IV): sequencing the most valuable type-strain genomes for metagenomic binning, comparative biology and taxonomic classification.</title>
        <authorList>
            <person name="Goeker M."/>
        </authorList>
    </citation>
    <scope>NUCLEOTIDE SEQUENCE [LARGE SCALE GENOMIC DNA]</scope>
    <source>
        <strain evidence="2 3">DSM 101727</strain>
    </source>
</reference>
<dbReference type="OrthoDB" id="3682216at2"/>
<feature type="compositionally biased region" description="Gly residues" evidence="1">
    <location>
        <begin position="309"/>
        <end position="350"/>
    </location>
</feature>
<organism evidence="2 3">
    <name type="scientific">Herbihabitans rhizosphaerae</name>
    <dbReference type="NCBI Taxonomy" id="1872711"/>
    <lineage>
        <taxon>Bacteria</taxon>
        <taxon>Bacillati</taxon>
        <taxon>Actinomycetota</taxon>
        <taxon>Actinomycetes</taxon>
        <taxon>Pseudonocardiales</taxon>
        <taxon>Pseudonocardiaceae</taxon>
        <taxon>Herbihabitans</taxon>
    </lineage>
</organism>
<protein>
    <recommendedName>
        <fullName evidence="4">PPE family protein</fullName>
    </recommendedName>
</protein>
<evidence type="ECO:0000256" key="1">
    <source>
        <dbReference type="SAM" id="MobiDB-lite"/>
    </source>
</evidence>
<feature type="compositionally biased region" description="Low complexity" evidence="1">
    <location>
        <begin position="202"/>
        <end position="238"/>
    </location>
</feature>
<proteinExistence type="predicted"/>